<keyword evidence="2" id="KW-1185">Reference proteome</keyword>
<proteinExistence type="predicted"/>
<name>A0A173MQY9_9BACT</name>
<reference evidence="2" key="1">
    <citation type="submission" date="2017-01" db="EMBL/GenBank/DDBJ databases">
        <authorList>
            <person name="Varghese N."/>
            <person name="Submissions S."/>
        </authorList>
    </citation>
    <scope>NUCLEOTIDE SEQUENCE [LARGE SCALE GENOMIC DNA]</scope>
    <source>
        <strain evidence="2">DSM 21054</strain>
    </source>
</reference>
<evidence type="ECO:0000313" key="1">
    <source>
        <dbReference type="EMBL" id="SIS80842.1"/>
    </source>
</evidence>
<dbReference type="EMBL" id="FTOR01000001">
    <property type="protein sequence ID" value="SIS80842.1"/>
    <property type="molecule type" value="Genomic_DNA"/>
</dbReference>
<dbReference type="Proteomes" id="UP000186917">
    <property type="component" value="Unassembled WGS sequence"/>
</dbReference>
<protein>
    <submittedName>
        <fullName evidence="1">Putative signal transducing protein</fullName>
    </submittedName>
</protein>
<organism evidence="1 2">
    <name type="scientific">Filimonas lacunae</name>
    <dbReference type="NCBI Taxonomy" id="477680"/>
    <lineage>
        <taxon>Bacteria</taxon>
        <taxon>Pseudomonadati</taxon>
        <taxon>Bacteroidota</taxon>
        <taxon>Chitinophagia</taxon>
        <taxon>Chitinophagales</taxon>
        <taxon>Chitinophagaceae</taxon>
        <taxon>Filimonas</taxon>
    </lineage>
</organism>
<dbReference type="RefSeq" id="WP_076376846.1">
    <property type="nucleotide sequence ID" value="NZ_AP017422.1"/>
</dbReference>
<dbReference type="OrthoDB" id="1467917at2"/>
<evidence type="ECO:0000313" key="2">
    <source>
        <dbReference type="Proteomes" id="UP000186917"/>
    </source>
</evidence>
<dbReference type="STRING" id="477680.SAMN05421788_1011340"/>
<dbReference type="KEGG" id="fln:FLA_5960"/>
<sequence length="70" mass="8092">MTPNSWFLLLRLSDYTRASIVKGLLEENLIQVLLLNKQDSSYLNFGEIEIYVPVHLKDFANQLLNKALLN</sequence>
<gene>
    <name evidence="1" type="ORF">SAMN05421788_1011340</name>
</gene>
<accession>A0A173MQY9</accession>
<dbReference type="AlphaFoldDB" id="A0A173MQY9"/>